<dbReference type="Proteomes" id="UP000277204">
    <property type="component" value="Unassembled WGS sequence"/>
</dbReference>
<evidence type="ECO:0000313" key="2">
    <source>
        <dbReference type="Proteomes" id="UP000277204"/>
    </source>
</evidence>
<organism evidence="1 2">
    <name type="scientific">Schistosoma margrebowiei</name>
    <dbReference type="NCBI Taxonomy" id="48269"/>
    <lineage>
        <taxon>Eukaryota</taxon>
        <taxon>Metazoa</taxon>
        <taxon>Spiralia</taxon>
        <taxon>Lophotrochozoa</taxon>
        <taxon>Platyhelminthes</taxon>
        <taxon>Trematoda</taxon>
        <taxon>Digenea</taxon>
        <taxon>Strigeidida</taxon>
        <taxon>Schistosomatoidea</taxon>
        <taxon>Schistosomatidae</taxon>
        <taxon>Schistosoma</taxon>
    </lineage>
</organism>
<reference evidence="1 2" key="1">
    <citation type="submission" date="2018-11" db="EMBL/GenBank/DDBJ databases">
        <authorList>
            <consortium name="Pathogen Informatics"/>
        </authorList>
    </citation>
    <scope>NUCLEOTIDE SEQUENCE [LARGE SCALE GENOMIC DNA]</scope>
    <source>
        <strain evidence="1 2">Zambia</strain>
    </source>
</reference>
<proteinExistence type="predicted"/>
<dbReference type="EMBL" id="UZAI01001542">
    <property type="protein sequence ID" value="VDO63021.1"/>
    <property type="molecule type" value="Genomic_DNA"/>
</dbReference>
<protein>
    <submittedName>
        <fullName evidence="1">Uncharacterized protein</fullName>
    </submittedName>
</protein>
<evidence type="ECO:0000313" key="1">
    <source>
        <dbReference type="EMBL" id="VDO63021.1"/>
    </source>
</evidence>
<sequence>MEFAAGRASPSDFSGVLQEATRPILKDQGQYHTMIYQFRFLFYC</sequence>
<gene>
    <name evidence="1" type="ORF">SMRZ_LOCUS4748</name>
</gene>
<accession>A0A3P7WPP3</accession>
<name>A0A3P7WPP3_9TREM</name>
<dbReference type="AlphaFoldDB" id="A0A3P7WPP3"/>
<keyword evidence="2" id="KW-1185">Reference proteome</keyword>